<dbReference type="EMBL" id="PQXM01000066">
    <property type="protein sequence ID" value="TGO78463.1"/>
    <property type="molecule type" value="Genomic_DNA"/>
</dbReference>
<organism evidence="1 2">
    <name type="scientific">Botrytis elliptica</name>
    <dbReference type="NCBI Taxonomy" id="278938"/>
    <lineage>
        <taxon>Eukaryota</taxon>
        <taxon>Fungi</taxon>
        <taxon>Dikarya</taxon>
        <taxon>Ascomycota</taxon>
        <taxon>Pezizomycotina</taxon>
        <taxon>Leotiomycetes</taxon>
        <taxon>Helotiales</taxon>
        <taxon>Sclerotiniaceae</taxon>
        <taxon>Botrytis</taxon>
    </lineage>
</organism>
<dbReference type="AlphaFoldDB" id="A0A4Z1KB53"/>
<keyword evidence="2" id="KW-1185">Reference proteome</keyword>
<gene>
    <name evidence="1" type="ORF">BELL_0066g00050</name>
</gene>
<evidence type="ECO:0000313" key="2">
    <source>
        <dbReference type="Proteomes" id="UP000297229"/>
    </source>
</evidence>
<proteinExistence type="predicted"/>
<dbReference type="Proteomes" id="UP000297229">
    <property type="component" value="Unassembled WGS sequence"/>
</dbReference>
<reference evidence="1 2" key="1">
    <citation type="submission" date="2017-12" db="EMBL/GenBank/DDBJ databases">
        <title>Comparative genomics of Botrytis spp.</title>
        <authorList>
            <person name="Valero-Jimenez C.A."/>
            <person name="Tapia P."/>
            <person name="Veloso J."/>
            <person name="Silva-Moreno E."/>
            <person name="Staats M."/>
            <person name="Valdes J.H."/>
            <person name="Van Kan J.A.L."/>
        </authorList>
    </citation>
    <scope>NUCLEOTIDE SEQUENCE [LARGE SCALE GENOMIC DNA]</scope>
    <source>
        <strain evidence="1 2">Be9601</strain>
    </source>
</reference>
<name>A0A4Z1KB53_9HELO</name>
<evidence type="ECO:0000313" key="1">
    <source>
        <dbReference type="EMBL" id="TGO78463.1"/>
    </source>
</evidence>
<accession>A0A4Z1KB53</accession>
<protein>
    <submittedName>
        <fullName evidence="1">Uncharacterized protein</fullName>
    </submittedName>
</protein>
<comment type="caution">
    <text evidence="1">The sequence shown here is derived from an EMBL/GenBank/DDBJ whole genome shotgun (WGS) entry which is preliminary data.</text>
</comment>
<sequence length="74" mass="9002">MENREENRVPKPLGIWILQEIYRAQWQWSISSHVSSSEEDFRRYPRLDLSRNFREGVEERLAAAVKKKRTRLEE</sequence>